<dbReference type="SUPFAM" id="SSF56042">
    <property type="entry name" value="PurM C-terminal domain-like"/>
    <property type="match status" value="1"/>
</dbReference>
<dbReference type="GO" id="GO:0000287">
    <property type="term" value="F:magnesium ion binding"/>
    <property type="evidence" value="ECO:0007669"/>
    <property type="project" value="UniProtKB-UniRule"/>
</dbReference>
<accession>A0A1H8CU10</accession>
<evidence type="ECO:0000313" key="6">
    <source>
        <dbReference type="Proteomes" id="UP000199459"/>
    </source>
</evidence>
<dbReference type="Gene3D" id="3.30.1330.10">
    <property type="entry name" value="PurM-like, N-terminal domain"/>
    <property type="match status" value="1"/>
</dbReference>
<comment type="similarity">
    <text evidence="2">Belongs to the thiamine-monophosphate kinase family.</text>
</comment>
<keyword evidence="2" id="KW-0460">Magnesium</keyword>
<dbReference type="CDD" id="cd02194">
    <property type="entry name" value="ThiL"/>
    <property type="match status" value="1"/>
</dbReference>
<dbReference type="STRING" id="917.SAMN05216326_13511"/>
<keyword evidence="2" id="KW-0067">ATP-binding</keyword>
<dbReference type="Proteomes" id="UP000199459">
    <property type="component" value="Unassembled WGS sequence"/>
</dbReference>
<dbReference type="EC" id="2.7.4.16" evidence="2"/>
<dbReference type="EMBL" id="FOCP01000005">
    <property type="protein sequence ID" value="SEM98711.1"/>
    <property type="molecule type" value="Genomic_DNA"/>
</dbReference>
<dbReference type="InterPro" id="IPR036921">
    <property type="entry name" value="PurM-like_N_sf"/>
</dbReference>
<dbReference type="Gene3D" id="3.90.650.10">
    <property type="entry name" value="PurM-like C-terminal domain"/>
    <property type="match status" value="1"/>
</dbReference>
<gene>
    <name evidence="2" type="primary">thiL</name>
    <name evidence="5" type="ORF">SAMN05216325_105141</name>
</gene>
<feature type="binding site" evidence="2">
    <location>
        <position position="54"/>
    </location>
    <ligand>
        <name>substrate</name>
    </ligand>
</feature>
<comment type="pathway">
    <text evidence="2">Cofactor biosynthesis; thiamine diphosphate biosynthesis; thiamine diphosphate from thiamine phosphate: step 1/1.</text>
</comment>
<keyword evidence="2" id="KW-0808">Transferase</keyword>
<feature type="binding site" evidence="2">
    <location>
        <position position="30"/>
    </location>
    <ligand>
        <name>Mg(2+)</name>
        <dbReference type="ChEBI" id="CHEBI:18420"/>
        <label>3</label>
    </ligand>
</feature>
<evidence type="ECO:0000256" key="2">
    <source>
        <dbReference type="HAMAP-Rule" id="MF_02128"/>
    </source>
</evidence>
<name>A0A1H8CU10_9PROT</name>
<comment type="function">
    <text evidence="2">Catalyzes the ATP-dependent phosphorylation of thiamine-monophosphate (TMP) to form thiamine-pyrophosphate (TPP), the active form of vitamin B1.</text>
</comment>
<proteinExistence type="inferred from homology"/>
<feature type="binding site" evidence="2">
    <location>
        <begin position="125"/>
        <end position="126"/>
    </location>
    <ligand>
        <name>ATP</name>
        <dbReference type="ChEBI" id="CHEBI:30616"/>
    </ligand>
</feature>
<dbReference type="RefSeq" id="WP_245738839.1">
    <property type="nucleotide sequence ID" value="NZ_FOCP01000005.1"/>
</dbReference>
<dbReference type="InterPro" id="IPR006283">
    <property type="entry name" value="ThiL-like"/>
</dbReference>
<feature type="binding site" evidence="2">
    <location>
        <position position="47"/>
    </location>
    <ligand>
        <name>Mg(2+)</name>
        <dbReference type="ChEBI" id="CHEBI:18420"/>
        <label>2</label>
    </ligand>
</feature>
<dbReference type="InterPro" id="IPR016188">
    <property type="entry name" value="PurM-like_N"/>
</dbReference>
<feature type="binding site" evidence="2">
    <location>
        <position position="75"/>
    </location>
    <ligand>
        <name>Mg(2+)</name>
        <dbReference type="ChEBI" id="CHEBI:18420"/>
        <label>3</label>
    </ligand>
</feature>
<feature type="binding site" evidence="2">
    <location>
        <position position="47"/>
    </location>
    <ligand>
        <name>Mg(2+)</name>
        <dbReference type="ChEBI" id="CHEBI:18420"/>
        <label>1</label>
    </ligand>
</feature>
<keyword evidence="2" id="KW-0479">Metal-binding</keyword>
<feature type="binding site" evidence="2">
    <location>
        <position position="45"/>
    </location>
    <ligand>
        <name>Mg(2+)</name>
        <dbReference type="ChEBI" id="CHEBI:18420"/>
        <label>4</label>
    </ligand>
</feature>
<dbReference type="InterPro" id="IPR036676">
    <property type="entry name" value="PurM-like_C_sf"/>
</dbReference>
<feature type="binding site" evidence="2">
    <location>
        <position position="75"/>
    </location>
    <ligand>
        <name>Mg(2+)</name>
        <dbReference type="ChEBI" id="CHEBI:18420"/>
        <label>2</label>
    </ligand>
</feature>
<dbReference type="InterPro" id="IPR010918">
    <property type="entry name" value="PurM-like_C_dom"/>
</dbReference>
<dbReference type="HAMAP" id="MF_02128">
    <property type="entry name" value="TMP_kinase"/>
    <property type="match status" value="1"/>
</dbReference>
<dbReference type="UniPathway" id="UPA00060">
    <property type="reaction ID" value="UER00142"/>
</dbReference>
<feature type="binding site" evidence="2">
    <location>
        <position position="218"/>
    </location>
    <ligand>
        <name>Mg(2+)</name>
        <dbReference type="ChEBI" id="CHEBI:18420"/>
        <label>5</label>
    </ligand>
</feature>
<dbReference type="AlphaFoldDB" id="A0A1H8CU10"/>
<protein>
    <recommendedName>
        <fullName evidence="2">Thiamine-monophosphate kinase</fullName>
        <shortName evidence="2">TMP kinase</shortName>
        <shortName evidence="2">Thiamine-phosphate kinase</shortName>
        <ecNumber evidence="2">2.7.4.16</ecNumber>
    </recommendedName>
</protein>
<comment type="caution">
    <text evidence="2">Lacks conserved residue(s) required for the propagation of feature annotation.</text>
</comment>
<dbReference type="NCBIfam" id="TIGR01379">
    <property type="entry name" value="thiL"/>
    <property type="match status" value="1"/>
</dbReference>
<feature type="binding site" evidence="2">
    <location>
        <position position="217"/>
    </location>
    <ligand>
        <name>ATP</name>
        <dbReference type="ChEBI" id="CHEBI:30616"/>
    </ligand>
</feature>
<sequence length="327" mass="35563">MSQTKLSEFDIIQRYFKRPVTDVDLGIGDDAAVVLPTPDKQLVVSMDTLVSGRHFFENTDPYKLGYKSLAVNLSDMAAMGAKPRWVMLSLTLPEILNEPHPVWLSQFASGFHDLARTHQIALIGGDTTGGALNICVQIMGEVKKKCYLRRDGAKPGDDIWVSGHLGDAALALKHILGIIRLSQTEINYCMPALHTPKARVELGQHLVGLAHSAIDISDGLLADLGHILTCSTCAAEIKLDAVPCSRVIKQHISSALALECLLTGGDDYELCFTAPKNKRSAIEQISQVLRVPLSVIGEIKQGVGLSVIDMQGKEVIMQKKGYDHFAS</sequence>
<dbReference type="Pfam" id="PF00586">
    <property type="entry name" value="AIRS"/>
    <property type="match status" value="1"/>
</dbReference>
<evidence type="ECO:0000313" key="5">
    <source>
        <dbReference type="EMBL" id="SEM98711.1"/>
    </source>
</evidence>
<dbReference type="SUPFAM" id="SSF55326">
    <property type="entry name" value="PurM N-terminal domain-like"/>
    <property type="match status" value="1"/>
</dbReference>
<keyword evidence="1 2" id="KW-0784">Thiamine biosynthesis</keyword>
<feature type="binding site" evidence="2">
    <location>
        <position position="215"/>
    </location>
    <ligand>
        <name>Mg(2+)</name>
        <dbReference type="ChEBI" id="CHEBI:18420"/>
        <label>3</label>
    </ligand>
</feature>
<keyword evidence="2 5" id="KW-0418">Kinase</keyword>
<feature type="binding site" evidence="2">
    <location>
        <position position="150"/>
    </location>
    <ligand>
        <name>ATP</name>
        <dbReference type="ChEBI" id="CHEBI:30616"/>
    </ligand>
</feature>
<feature type="binding site" evidence="2">
    <location>
        <position position="322"/>
    </location>
    <ligand>
        <name>substrate</name>
    </ligand>
</feature>
<dbReference type="PANTHER" id="PTHR30270:SF0">
    <property type="entry name" value="THIAMINE-MONOPHOSPHATE KINASE"/>
    <property type="match status" value="1"/>
</dbReference>
<dbReference type="PANTHER" id="PTHR30270">
    <property type="entry name" value="THIAMINE-MONOPHOSPHATE KINASE"/>
    <property type="match status" value="1"/>
</dbReference>
<reference evidence="5 6" key="1">
    <citation type="submission" date="2016-10" db="EMBL/GenBank/DDBJ databases">
        <authorList>
            <person name="de Groot N.N."/>
        </authorList>
    </citation>
    <scope>NUCLEOTIDE SEQUENCE [LARGE SCALE GENOMIC DNA]</scope>
    <source>
        <strain evidence="5 6">Nm22</strain>
    </source>
</reference>
<evidence type="ECO:0000259" key="4">
    <source>
        <dbReference type="Pfam" id="PF02769"/>
    </source>
</evidence>
<feature type="binding site" evidence="2">
    <location>
        <position position="30"/>
    </location>
    <ligand>
        <name>Mg(2+)</name>
        <dbReference type="ChEBI" id="CHEBI:18420"/>
        <label>4</label>
    </ligand>
</feature>
<dbReference type="GO" id="GO:0009229">
    <property type="term" value="P:thiamine diphosphate biosynthetic process"/>
    <property type="evidence" value="ECO:0007669"/>
    <property type="project" value="UniProtKB-UniRule"/>
</dbReference>
<dbReference type="GO" id="GO:0009030">
    <property type="term" value="F:thiamine-phosphate kinase activity"/>
    <property type="evidence" value="ECO:0007669"/>
    <property type="project" value="UniProtKB-UniRule"/>
</dbReference>
<dbReference type="PIRSF" id="PIRSF005303">
    <property type="entry name" value="Thiam_monoph_kin"/>
    <property type="match status" value="1"/>
</dbReference>
<keyword evidence="2" id="KW-0547">Nucleotide-binding</keyword>
<organism evidence="5 6">
    <name type="scientific">Nitrosomonas marina</name>
    <dbReference type="NCBI Taxonomy" id="917"/>
    <lineage>
        <taxon>Bacteria</taxon>
        <taxon>Pseudomonadati</taxon>
        <taxon>Pseudomonadota</taxon>
        <taxon>Betaproteobacteria</taxon>
        <taxon>Nitrosomonadales</taxon>
        <taxon>Nitrosomonadaceae</taxon>
        <taxon>Nitrosomonas</taxon>
    </lineage>
</organism>
<evidence type="ECO:0000259" key="3">
    <source>
        <dbReference type="Pfam" id="PF00586"/>
    </source>
</evidence>
<feature type="binding site" evidence="2">
    <location>
        <position position="75"/>
    </location>
    <ligand>
        <name>Mg(2+)</name>
        <dbReference type="ChEBI" id="CHEBI:18420"/>
        <label>4</label>
    </ligand>
</feature>
<feature type="domain" description="PurM-like N-terminal" evidence="3">
    <location>
        <begin position="28"/>
        <end position="141"/>
    </location>
</feature>
<dbReference type="Pfam" id="PF02769">
    <property type="entry name" value="AIRS_C"/>
    <property type="match status" value="1"/>
</dbReference>
<feature type="binding site" evidence="2">
    <location>
        <position position="126"/>
    </location>
    <ligand>
        <name>Mg(2+)</name>
        <dbReference type="ChEBI" id="CHEBI:18420"/>
        <label>1</label>
    </ligand>
</feature>
<feature type="domain" description="PurM-like C-terminal" evidence="4">
    <location>
        <begin position="154"/>
        <end position="308"/>
    </location>
</feature>
<dbReference type="GO" id="GO:0005524">
    <property type="term" value="F:ATP binding"/>
    <property type="evidence" value="ECO:0007669"/>
    <property type="project" value="UniProtKB-UniRule"/>
</dbReference>
<evidence type="ECO:0000256" key="1">
    <source>
        <dbReference type="ARBA" id="ARBA00022977"/>
    </source>
</evidence>
<dbReference type="GO" id="GO:0009228">
    <property type="term" value="P:thiamine biosynthetic process"/>
    <property type="evidence" value="ECO:0007669"/>
    <property type="project" value="UniProtKB-KW"/>
</dbReference>
<comment type="catalytic activity">
    <reaction evidence="2">
        <text>thiamine phosphate + ATP = thiamine diphosphate + ADP</text>
        <dbReference type="Rhea" id="RHEA:15913"/>
        <dbReference type="ChEBI" id="CHEBI:30616"/>
        <dbReference type="ChEBI" id="CHEBI:37575"/>
        <dbReference type="ChEBI" id="CHEBI:58937"/>
        <dbReference type="ChEBI" id="CHEBI:456216"/>
        <dbReference type="EC" id="2.7.4.16"/>
    </reaction>
</comment>
<feature type="binding site" evidence="2">
    <location>
        <position position="266"/>
    </location>
    <ligand>
        <name>substrate</name>
    </ligand>
</feature>
<comment type="miscellaneous">
    <text evidence="2">Reaction mechanism of ThiL seems to utilize a direct, inline transfer of the gamma-phosphate of ATP to TMP rather than a phosphorylated enzyme intermediate.</text>
</comment>